<accession>A0A0R2G9F6</accession>
<evidence type="ECO:0000313" key="2">
    <source>
        <dbReference type="EMBL" id="KRN33316.1"/>
    </source>
</evidence>
<dbReference type="eggNOG" id="COG3679">
    <property type="taxonomic scope" value="Bacteria"/>
</dbReference>
<gene>
    <name evidence="2" type="ORF">IV68_GL000114</name>
</gene>
<name>A0A0R2G9F6_9LACO</name>
<dbReference type="STRING" id="1123500.GCA_000420365_00389"/>
<comment type="caution">
    <text evidence="2">The sequence shown here is derived from an EMBL/GenBank/DDBJ whole genome shotgun (WGS) entry which is preliminary data.</text>
</comment>
<dbReference type="InParanoid" id="A0A0R2G9F6"/>
<dbReference type="RefSeq" id="WP_022791190.1">
    <property type="nucleotide sequence ID" value="NZ_ATUU01000001.1"/>
</dbReference>
<comment type="similarity">
    <text evidence="1">Belongs to the UPF0342 family.</text>
</comment>
<dbReference type="EMBL" id="JQAX01000001">
    <property type="protein sequence ID" value="KRN33316.1"/>
    <property type="molecule type" value="Genomic_DNA"/>
</dbReference>
<protein>
    <recommendedName>
        <fullName evidence="1">UPF0342 protein IV68_GL000114</fullName>
    </recommendedName>
</protein>
<dbReference type="InterPro" id="IPR010368">
    <property type="entry name" value="Com_YlbF"/>
</dbReference>
<dbReference type="FunCoup" id="A0A0R2G9F6">
    <property type="interactions" value="7"/>
</dbReference>
<dbReference type="Proteomes" id="UP000051296">
    <property type="component" value="Unassembled WGS sequence"/>
</dbReference>
<dbReference type="InterPro" id="IPR023378">
    <property type="entry name" value="YheA/YmcA-like_dom_sf"/>
</dbReference>
<proteinExistence type="inferred from homology"/>
<dbReference type="OrthoDB" id="9811402at2"/>
<evidence type="ECO:0000256" key="1">
    <source>
        <dbReference type="HAMAP-Rule" id="MF_01526"/>
    </source>
</evidence>
<evidence type="ECO:0000313" key="3">
    <source>
        <dbReference type="Proteomes" id="UP000051296"/>
    </source>
</evidence>
<dbReference type="SUPFAM" id="SSF158622">
    <property type="entry name" value="YheA/YmcA-like"/>
    <property type="match status" value="1"/>
</dbReference>
<dbReference type="HAMAP" id="MF_01526">
    <property type="entry name" value="UPF0342"/>
    <property type="match status" value="1"/>
</dbReference>
<dbReference type="Gene3D" id="1.20.1500.10">
    <property type="entry name" value="YheA/YmcA-like"/>
    <property type="match status" value="1"/>
</dbReference>
<reference evidence="2 3" key="1">
    <citation type="journal article" date="2015" name="Genome Announc.">
        <title>Expanding the biotechnology potential of lactobacilli through comparative genomics of 213 strains and associated genera.</title>
        <authorList>
            <person name="Sun Z."/>
            <person name="Harris H.M."/>
            <person name="McCann A."/>
            <person name="Guo C."/>
            <person name="Argimon S."/>
            <person name="Zhang W."/>
            <person name="Yang X."/>
            <person name="Jeffery I.B."/>
            <person name="Cooney J.C."/>
            <person name="Kagawa T.F."/>
            <person name="Liu W."/>
            <person name="Song Y."/>
            <person name="Salvetti E."/>
            <person name="Wrobel A."/>
            <person name="Rasinkangas P."/>
            <person name="Parkhill J."/>
            <person name="Rea M.C."/>
            <person name="O'Sullivan O."/>
            <person name="Ritari J."/>
            <person name="Douillard F.P."/>
            <person name="Paul Ross R."/>
            <person name="Yang R."/>
            <person name="Briner A.E."/>
            <person name="Felis G.E."/>
            <person name="de Vos W.M."/>
            <person name="Barrangou R."/>
            <person name="Klaenhammer T.R."/>
            <person name="Caufield P.W."/>
            <person name="Cui Y."/>
            <person name="Zhang H."/>
            <person name="O'Toole P.W."/>
        </authorList>
    </citation>
    <scope>NUCLEOTIDE SEQUENCE [LARGE SCALE GENOMIC DNA]</scope>
    <source>
        <strain evidence="2 3">DSM 20190</strain>
    </source>
</reference>
<organism evidence="2 3">
    <name type="scientific">Weissella halotolerans DSM 20190</name>
    <dbReference type="NCBI Taxonomy" id="1123500"/>
    <lineage>
        <taxon>Bacteria</taxon>
        <taxon>Bacillati</taxon>
        <taxon>Bacillota</taxon>
        <taxon>Bacilli</taxon>
        <taxon>Lactobacillales</taxon>
        <taxon>Lactobacillaceae</taxon>
        <taxon>Weissella</taxon>
    </lineage>
</organism>
<dbReference type="Pfam" id="PF06133">
    <property type="entry name" value="Com_YlbF"/>
    <property type="match status" value="1"/>
</dbReference>
<dbReference type="PATRIC" id="fig|1123500.6.peg.112"/>
<sequence>MVNIFDNVNAVATDLRETPQFKNLAEALKQVRANEEANTLFTNFQKAQYALNQAIQSGQEPEEAQMKEWQTIASDMEKFDELKRLMESEQALNQLLTQINNTITQPISELYAQK</sequence>
<dbReference type="AlphaFoldDB" id="A0A0R2G9F6"/>
<keyword evidence="3" id="KW-1185">Reference proteome</keyword>